<dbReference type="SUPFAM" id="SSF56059">
    <property type="entry name" value="Glutathione synthetase ATP-binding domain-like"/>
    <property type="match status" value="1"/>
</dbReference>
<proteinExistence type="inferred from homology"/>
<dbReference type="PROSITE" id="PS50975">
    <property type="entry name" value="ATP_GRASP"/>
    <property type="match status" value="1"/>
</dbReference>
<reference evidence="6 7" key="1">
    <citation type="journal article" date="2015" name="Nature">
        <title>rRNA introns, odd ribosomes, and small enigmatic genomes across a large radiation of phyla.</title>
        <authorList>
            <person name="Brown C.T."/>
            <person name="Hug L.A."/>
            <person name="Thomas B.C."/>
            <person name="Sharon I."/>
            <person name="Castelle C.J."/>
            <person name="Singh A."/>
            <person name="Wilkins M.J."/>
            <person name="Williams K.H."/>
            <person name="Banfield J.F."/>
        </authorList>
    </citation>
    <scope>NUCLEOTIDE SEQUENCE [LARGE SCALE GENOMIC DNA]</scope>
</reference>
<dbReference type="Proteomes" id="UP000034606">
    <property type="component" value="Unassembled WGS sequence"/>
</dbReference>
<dbReference type="InterPro" id="IPR011761">
    <property type="entry name" value="ATP-grasp"/>
</dbReference>
<keyword evidence="3" id="KW-0961">Cell wall biogenesis/degradation</keyword>
<dbReference type="PANTHER" id="PTHR23132:SF23">
    <property type="entry name" value="D-ALANINE--D-ALANINE LIGASE B"/>
    <property type="match status" value="1"/>
</dbReference>
<dbReference type="InterPro" id="IPR016185">
    <property type="entry name" value="PreATP-grasp_dom_sf"/>
</dbReference>
<protein>
    <submittedName>
        <fullName evidence="6">D-alanine-D-alanine ligase</fullName>
    </submittedName>
</protein>
<comment type="similarity">
    <text evidence="1">Belongs to the D-alanine--D-alanine ligase family.</text>
</comment>
<dbReference type="Gene3D" id="3.30.470.20">
    <property type="entry name" value="ATP-grasp fold, B domain"/>
    <property type="match status" value="2"/>
</dbReference>
<evidence type="ECO:0000256" key="4">
    <source>
        <dbReference type="PROSITE-ProRule" id="PRU00409"/>
    </source>
</evidence>
<dbReference type="Gene3D" id="3.30.1490.20">
    <property type="entry name" value="ATP-grasp fold, A domain"/>
    <property type="match status" value="1"/>
</dbReference>
<sequence length="315" mass="35747">MFSNDTKIKVGILRGGTGEHYTTSLREGGNIISHIFENLSDKYQTIDIFIDKNGNWYMNGLPITPADLAHKIDVIWNTSEHPSLSVTLDNFSIPNIGKGHFLKVLENNNDMLRKYMEEIGMQMPRSILLPLYQKDFDGPREKYAIKKAKEVFEKFSAPWIVKSFTPNSNMGVHLAKTFGELSEAIEDGVAHNKSILVEEFIAGKPSSVHSIAGFRGEDIYVLPPQNLPTRRADFTADEKNKIINFAKNLHKHLAAEHYLKSDFILHPRRGFFLTSIGFLPDLKKGSHFDQSCEFVGAKMHHIIEHILEKALDEKI</sequence>
<dbReference type="GO" id="GO:0005524">
    <property type="term" value="F:ATP binding"/>
    <property type="evidence" value="ECO:0007669"/>
    <property type="project" value="UniProtKB-UniRule"/>
</dbReference>
<dbReference type="GO" id="GO:0046872">
    <property type="term" value="F:metal ion binding"/>
    <property type="evidence" value="ECO:0007669"/>
    <property type="project" value="InterPro"/>
</dbReference>
<dbReference type="Gene3D" id="3.40.50.20">
    <property type="match status" value="1"/>
</dbReference>
<accession>A0A0G0DV50</accession>
<dbReference type="GO" id="GO:0008716">
    <property type="term" value="F:D-alanine-D-alanine ligase activity"/>
    <property type="evidence" value="ECO:0007669"/>
    <property type="project" value="InterPro"/>
</dbReference>
<evidence type="ECO:0000256" key="1">
    <source>
        <dbReference type="ARBA" id="ARBA00010871"/>
    </source>
</evidence>
<dbReference type="Pfam" id="PF07478">
    <property type="entry name" value="Dala_Dala_lig_C"/>
    <property type="match status" value="1"/>
</dbReference>
<feature type="domain" description="ATP-grasp" evidence="5">
    <location>
        <begin position="113"/>
        <end position="308"/>
    </location>
</feature>
<dbReference type="EMBL" id="LBRM01000003">
    <property type="protein sequence ID" value="KKP98454.1"/>
    <property type="molecule type" value="Genomic_DNA"/>
</dbReference>
<evidence type="ECO:0000313" key="6">
    <source>
        <dbReference type="EMBL" id="KKP98454.1"/>
    </source>
</evidence>
<dbReference type="GO" id="GO:0071555">
    <property type="term" value="P:cell wall organization"/>
    <property type="evidence" value="ECO:0007669"/>
    <property type="project" value="UniProtKB-KW"/>
</dbReference>
<keyword evidence="4" id="KW-0547">Nucleotide-binding</keyword>
<evidence type="ECO:0000256" key="2">
    <source>
        <dbReference type="ARBA" id="ARBA00022598"/>
    </source>
</evidence>
<dbReference type="InterPro" id="IPR011095">
    <property type="entry name" value="Dala_Dala_lig_C"/>
</dbReference>
<keyword evidence="2 6" id="KW-0436">Ligase</keyword>
<dbReference type="AlphaFoldDB" id="A0A0G0DV50"/>
<evidence type="ECO:0000313" key="7">
    <source>
        <dbReference type="Proteomes" id="UP000034606"/>
    </source>
</evidence>
<dbReference type="InterPro" id="IPR013815">
    <property type="entry name" value="ATP_grasp_subdomain_1"/>
</dbReference>
<evidence type="ECO:0000259" key="5">
    <source>
        <dbReference type="PROSITE" id="PS50975"/>
    </source>
</evidence>
<name>A0A0G0DV50_9BACT</name>
<dbReference type="SUPFAM" id="SSF52440">
    <property type="entry name" value="PreATP-grasp domain"/>
    <property type="match status" value="1"/>
</dbReference>
<evidence type="ECO:0000256" key="3">
    <source>
        <dbReference type="ARBA" id="ARBA00023316"/>
    </source>
</evidence>
<gene>
    <name evidence="6" type="ORF">US05_C0003G0001</name>
</gene>
<organism evidence="6 7">
    <name type="scientific">Candidatus Nomurabacteria bacterium GW2011_GWA1_36_15</name>
    <dbReference type="NCBI Taxonomy" id="1618728"/>
    <lineage>
        <taxon>Bacteria</taxon>
        <taxon>Candidatus Nomuraibacteriota</taxon>
    </lineage>
</organism>
<keyword evidence="4" id="KW-0067">ATP-binding</keyword>
<dbReference type="PANTHER" id="PTHR23132">
    <property type="entry name" value="D-ALANINE--D-ALANINE LIGASE"/>
    <property type="match status" value="1"/>
</dbReference>
<comment type="caution">
    <text evidence="6">The sequence shown here is derived from an EMBL/GenBank/DDBJ whole genome shotgun (WGS) entry which is preliminary data.</text>
</comment>